<accession>A0ABD3M448</accession>
<reference evidence="2 3" key="1">
    <citation type="submission" date="2024-10" db="EMBL/GenBank/DDBJ databases">
        <title>Updated reference genomes for cyclostephanoid diatoms.</title>
        <authorList>
            <person name="Roberts W.R."/>
            <person name="Alverson A.J."/>
        </authorList>
    </citation>
    <scope>NUCLEOTIDE SEQUENCE [LARGE SCALE GENOMIC DNA]</scope>
    <source>
        <strain evidence="2 3">AJA232-27</strain>
    </source>
</reference>
<evidence type="ECO:0000256" key="1">
    <source>
        <dbReference type="SAM" id="MobiDB-lite"/>
    </source>
</evidence>
<evidence type="ECO:0000313" key="2">
    <source>
        <dbReference type="EMBL" id="KAL3758800.1"/>
    </source>
</evidence>
<comment type="caution">
    <text evidence="2">The sequence shown here is derived from an EMBL/GenBank/DDBJ whole genome shotgun (WGS) entry which is preliminary data.</text>
</comment>
<dbReference type="SUPFAM" id="SSF55961">
    <property type="entry name" value="Bet v1-like"/>
    <property type="match status" value="1"/>
</dbReference>
<feature type="compositionally biased region" description="Polar residues" evidence="1">
    <location>
        <begin position="11"/>
        <end position="24"/>
    </location>
</feature>
<feature type="region of interest" description="Disordered" evidence="1">
    <location>
        <begin position="1"/>
        <end position="25"/>
    </location>
</feature>
<name>A0ABD3M448_9STRA</name>
<dbReference type="AlphaFoldDB" id="A0ABD3M448"/>
<feature type="compositionally biased region" description="Polar residues" evidence="1">
    <location>
        <begin position="388"/>
        <end position="397"/>
    </location>
</feature>
<gene>
    <name evidence="2" type="ORF">ACHAWU_008785</name>
</gene>
<feature type="compositionally biased region" description="Acidic residues" evidence="1">
    <location>
        <begin position="253"/>
        <end position="271"/>
    </location>
</feature>
<dbReference type="EMBL" id="JALLBG020000221">
    <property type="protein sequence ID" value="KAL3758800.1"/>
    <property type="molecule type" value="Genomic_DNA"/>
</dbReference>
<organism evidence="2 3">
    <name type="scientific">Discostella pseudostelligera</name>
    <dbReference type="NCBI Taxonomy" id="259834"/>
    <lineage>
        <taxon>Eukaryota</taxon>
        <taxon>Sar</taxon>
        <taxon>Stramenopiles</taxon>
        <taxon>Ochrophyta</taxon>
        <taxon>Bacillariophyta</taxon>
        <taxon>Coscinodiscophyceae</taxon>
        <taxon>Thalassiosirophycidae</taxon>
        <taxon>Stephanodiscales</taxon>
        <taxon>Stephanodiscaceae</taxon>
        <taxon>Discostella</taxon>
    </lineage>
</organism>
<feature type="non-terminal residue" evidence="2">
    <location>
        <position position="1"/>
    </location>
</feature>
<feature type="region of interest" description="Disordered" evidence="1">
    <location>
        <begin position="377"/>
        <end position="400"/>
    </location>
</feature>
<keyword evidence="3" id="KW-1185">Reference proteome</keyword>
<protein>
    <submittedName>
        <fullName evidence="2">Uncharacterized protein</fullName>
    </submittedName>
</protein>
<evidence type="ECO:0000313" key="3">
    <source>
        <dbReference type="Proteomes" id="UP001530293"/>
    </source>
</evidence>
<proteinExistence type="predicted"/>
<sequence length="445" mass="48944">VNRKHDRIRTAASNEGTSFDSPSQRYDRTKSHYLRTADLGMTQDTIFPEQFMEDLTAKPEPHYHHPSPHPPPGVTFHIDENWICLDDGKTGSHSPIAPQAVDALVDMGYRAAANPMMWTPSAKTRKYMTDKGLRFDDIPIPGPLDEGDGIPGDTSSILVWSGKFPHKYHGHDVPAIRSQGVINMSPEALVDLLMDSNRVCEYNKSNIGRDDEVVLCDGTNLDSSPFSGQRKKKVTGVVMRGAKVVDGNAVFDSETDDEQSDLEEGGDEAMDDTGSKSVRTMLTSVSRRERRQSRFVGVTKLVRTKNKPPLVRKVLEFTTLLHCRALTDDQGGDGYIIVARAVTPASDAEASKKGVVHCEVLLNVHIIRRLRIDSKKISSRSEKRKGGQSKNVSTSGKKASKGDLANRCLMINVNHMKSPLVPSMVAKTVGLSAAINFISDIRALT</sequence>
<dbReference type="Proteomes" id="UP001530293">
    <property type="component" value="Unassembled WGS sequence"/>
</dbReference>
<feature type="region of interest" description="Disordered" evidence="1">
    <location>
        <begin position="251"/>
        <end position="274"/>
    </location>
</feature>